<accession>A0AAP0G1F5</accession>
<dbReference type="Proteomes" id="UP001418222">
    <property type="component" value="Unassembled WGS sequence"/>
</dbReference>
<dbReference type="AlphaFoldDB" id="A0AAP0G1F5"/>
<gene>
    <name evidence="2" type="ORF">KSP39_PZI015925</name>
</gene>
<evidence type="ECO:0000313" key="2">
    <source>
        <dbReference type="EMBL" id="KAK8933452.1"/>
    </source>
</evidence>
<evidence type="ECO:0000313" key="3">
    <source>
        <dbReference type="Proteomes" id="UP001418222"/>
    </source>
</evidence>
<feature type="region of interest" description="Disordered" evidence="1">
    <location>
        <begin position="1"/>
        <end position="23"/>
    </location>
</feature>
<dbReference type="EMBL" id="JBBWWQ010000013">
    <property type="protein sequence ID" value="KAK8933452.1"/>
    <property type="molecule type" value="Genomic_DNA"/>
</dbReference>
<evidence type="ECO:0000256" key="1">
    <source>
        <dbReference type="SAM" id="MobiDB-lite"/>
    </source>
</evidence>
<name>A0AAP0G1F5_9ASPA</name>
<protein>
    <submittedName>
        <fullName evidence="2">Uncharacterized protein</fullName>
    </submittedName>
</protein>
<comment type="caution">
    <text evidence="2">The sequence shown here is derived from an EMBL/GenBank/DDBJ whole genome shotgun (WGS) entry which is preliminary data.</text>
</comment>
<proteinExistence type="predicted"/>
<organism evidence="2 3">
    <name type="scientific">Platanthera zijinensis</name>
    <dbReference type="NCBI Taxonomy" id="2320716"/>
    <lineage>
        <taxon>Eukaryota</taxon>
        <taxon>Viridiplantae</taxon>
        <taxon>Streptophyta</taxon>
        <taxon>Embryophyta</taxon>
        <taxon>Tracheophyta</taxon>
        <taxon>Spermatophyta</taxon>
        <taxon>Magnoliopsida</taxon>
        <taxon>Liliopsida</taxon>
        <taxon>Asparagales</taxon>
        <taxon>Orchidaceae</taxon>
        <taxon>Orchidoideae</taxon>
        <taxon>Orchideae</taxon>
        <taxon>Orchidinae</taxon>
        <taxon>Platanthera</taxon>
    </lineage>
</organism>
<sequence>MFVDEEGVLADDSSFPPRKSHPEHNFSSLTILISLLLSPPELYSSSSSLGVFALV</sequence>
<keyword evidence="3" id="KW-1185">Reference proteome</keyword>
<reference evidence="2 3" key="1">
    <citation type="journal article" date="2022" name="Nat. Plants">
        <title>Genomes of leafy and leafless Platanthera orchids illuminate the evolution of mycoheterotrophy.</title>
        <authorList>
            <person name="Li M.H."/>
            <person name="Liu K.W."/>
            <person name="Li Z."/>
            <person name="Lu H.C."/>
            <person name="Ye Q.L."/>
            <person name="Zhang D."/>
            <person name="Wang J.Y."/>
            <person name="Li Y.F."/>
            <person name="Zhong Z.M."/>
            <person name="Liu X."/>
            <person name="Yu X."/>
            <person name="Liu D.K."/>
            <person name="Tu X.D."/>
            <person name="Liu B."/>
            <person name="Hao Y."/>
            <person name="Liao X.Y."/>
            <person name="Jiang Y.T."/>
            <person name="Sun W.H."/>
            <person name="Chen J."/>
            <person name="Chen Y.Q."/>
            <person name="Ai Y."/>
            <person name="Zhai J.W."/>
            <person name="Wu S.S."/>
            <person name="Zhou Z."/>
            <person name="Hsiao Y.Y."/>
            <person name="Wu W.L."/>
            <person name="Chen Y.Y."/>
            <person name="Lin Y.F."/>
            <person name="Hsu J.L."/>
            <person name="Li C.Y."/>
            <person name="Wang Z.W."/>
            <person name="Zhao X."/>
            <person name="Zhong W.Y."/>
            <person name="Ma X.K."/>
            <person name="Ma L."/>
            <person name="Huang J."/>
            <person name="Chen G.Z."/>
            <person name="Huang M.Z."/>
            <person name="Huang L."/>
            <person name="Peng D.H."/>
            <person name="Luo Y.B."/>
            <person name="Zou S.Q."/>
            <person name="Chen S.P."/>
            <person name="Lan S."/>
            <person name="Tsai W.C."/>
            <person name="Van de Peer Y."/>
            <person name="Liu Z.J."/>
        </authorList>
    </citation>
    <scope>NUCLEOTIDE SEQUENCE [LARGE SCALE GENOMIC DNA]</scope>
    <source>
        <strain evidence="2">Lor287</strain>
    </source>
</reference>